<evidence type="ECO:0000313" key="3">
    <source>
        <dbReference type="Proteomes" id="UP000256964"/>
    </source>
</evidence>
<gene>
    <name evidence="2" type="ORF">OH76DRAFT_521980</name>
</gene>
<keyword evidence="3" id="KW-1185">Reference proteome</keyword>
<feature type="compositionally biased region" description="Basic and acidic residues" evidence="1">
    <location>
        <begin position="211"/>
        <end position="222"/>
    </location>
</feature>
<proteinExistence type="predicted"/>
<dbReference type="EMBL" id="KZ857404">
    <property type="protein sequence ID" value="RDX49635.1"/>
    <property type="molecule type" value="Genomic_DNA"/>
</dbReference>
<feature type="region of interest" description="Disordered" evidence="1">
    <location>
        <begin position="1"/>
        <end position="63"/>
    </location>
</feature>
<organism evidence="2 3">
    <name type="scientific">Lentinus brumalis</name>
    <dbReference type="NCBI Taxonomy" id="2498619"/>
    <lineage>
        <taxon>Eukaryota</taxon>
        <taxon>Fungi</taxon>
        <taxon>Dikarya</taxon>
        <taxon>Basidiomycota</taxon>
        <taxon>Agaricomycotina</taxon>
        <taxon>Agaricomycetes</taxon>
        <taxon>Polyporales</taxon>
        <taxon>Polyporaceae</taxon>
        <taxon>Lentinus</taxon>
    </lineage>
</organism>
<protein>
    <submittedName>
        <fullName evidence="2">Uncharacterized protein</fullName>
    </submittedName>
</protein>
<reference evidence="2 3" key="1">
    <citation type="journal article" date="2018" name="Biotechnol. Biofuels">
        <title>Integrative visual omics of the white-rot fungus Polyporus brumalis exposes the biotechnological potential of its oxidative enzymes for delignifying raw plant biomass.</title>
        <authorList>
            <person name="Miyauchi S."/>
            <person name="Rancon A."/>
            <person name="Drula E."/>
            <person name="Hage H."/>
            <person name="Chaduli D."/>
            <person name="Favel A."/>
            <person name="Grisel S."/>
            <person name="Henrissat B."/>
            <person name="Herpoel-Gimbert I."/>
            <person name="Ruiz-Duenas F.J."/>
            <person name="Chevret D."/>
            <person name="Hainaut M."/>
            <person name="Lin J."/>
            <person name="Wang M."/>
            <person name="Pangilinan J."/>
            <person name="Lipzen A."/>
            <person name="Lesage-Meessen L."/>
            <person name="Navarro D."/>
            <person name="Riley R."/>
            <person name="Grigoriev I.V."/>
            <person name="Zhou S."/>
            <person name="Raouche S."/>
            <person name="Rosso M.N."/>
        </authorList>
    </citation>
    <scope>NUCLEOTIDE SEQUENCE [LARGE SCALE GENOMIC DNA]</scope>
    <source>
        <strain evidence="2 3">BRFM 1820</strain>
    </source>
</reference>
<dbReference type="Proteomes" id="UP000256964">
    <property type="component" value="Unassembled WGS sequence"/>
</dbReference>
<sequence>MAVGGSRPHLPRPPRPYLRSSLAPPNPSCRGACSRRGVQVRADGTFGPRKAASSPPSIDQDPEVYTMLAGGPKLGGSNTRIFPPMLDGPPPSRCIASACRKLSAVVDLEAVPRAHVRIRSLLPHTSTAVSSYPSSTAGLRRDWMAAARTTSTRPTGPIFGVEDAGHMTFEVSTGRASSRWLWYSGSSDDLHPLSRSVPAVTNAHTHRGRQQRNESRRSSGSA</sequence>
<evidence type="ECO:0000313" key="2">
    <source>
        <dbReference type="EMBL" id="RDX49635.1"/>
    </source>
</evidence>
<name>A0A371DAS0_9APHY</name>
<dbReference type="AlphaFoldDB" id="A0A371DAS0"/>
<feature type="region of interest" description="Disordered" evidence="1">
    <location>
        <begin position="198"/>
        <end position="222"/>
    </location>
</feature>
<evidence type="ECO:0000256" key="1">
    <source>
        <dbReference type="SAM" id="MobiDB-lite"/>
    </source>
</evidence>
<accession>A0A371DAS0</accession>